<dbReference type="Ensembl" id="ENSCGRT00001007817.1">
    <property type="protein sequence ID" value="ENSCGRP00001005119.1"/>
    <property type="gene ID" value="ENSCGRG00001006673.1"/>
</dbReference>
<protein>
    <submittedName>
        <fullName evidence="1 2">Uncharacterized protein</fullName>
    </submittedName>
</protein>
<reference evidence="3" key="1">
    <citation type="journal article" date="2013" name="Nat. Biotechnol.">
        <title>Chinese hamster genome sequenced from sorted chromosomes.</title>
        <authorList>
            <person name="Brinkrolf K."/>
            <person name="Rupp O."/>
            <person name="Laux H."/>
            <person name="Kollin F."/>
            <person name="Ernst W."/>
            <person name="Linke B."/>
            <person name="Kofler R."/>
            <person name="Romand S."/>
            <person name="Hesse F."/>
            <person name="Budach W.E."/>
            <person name="Galosy S."/>
            <person name="Muller D."/>
            <person name="Noll T."/>
            <person name="Wienberg J."/>
            <person name="Jostock T."/>
            <person name="Leonard M."/>
            <person name="Grillari J."/>
            <person name="Tauch A."/>
            <person name="Goesmann A."/>
            <person name="Helk B."/>
            <person name="Mott J.E."/>
            <person name="Puhler A."/>
            <person name="Borth N."/>
        </authorList>
    </citation>
    <scope>NUCLEOTIDE SEQUENCE [LARGE SCALE GENOMIC DNA]</scope>
    <source>
        <strain evidence="3">17A/GY</strain>
    </source>
</reference>
<dbReference type="AlphaFoldDB" id="A0A061I4W9"/>
<accession>A0A061I4W9</accession>
<reference evidence="2" key="3">
    <citation type="submission" date="2025-05" db="UniProtKB">
        <authorList>
            <consortium name="Ensembl"/>
        </authorList>
    </citation>
    <scope>IDENTIFICATION</scope>
</reference>
<gene>
    <name evidence="1" type="ORF">H671_4g13139</name>
</gene>
<evidence type="ECO:0000313" key="1">
    <source>
        <dbReference type="EMBL" id="ERE74805.1"/>
    </source>
</evidence>
<evidence type="ECO:0000313" key="3">
    <source>
        <dbReference type="Proteomes" id="UP000030759"/>
    </source>
</evidence>
<sequence>MLNSKEHCWCLNHSLLLTSTKTKNSPVSLLEAGFQQSTVTKFHLGKELPTEKGDFKGVLTYAGAPLISLNHHTQEQNILSRGSSGGSWSSSRVALCSRPLLGIALV</sequence>
<dbReference type="EMBL" id="KE675730">
    <property type="protein sequence ID" value="ERE74805.1"/>
    <property type="molecule type" value="Genomic_DNA"/>
</dbReference>
<evidence type="ECO:0000313" key="2">
    <source>
        <dbReference type="Ensembl" id="ENSCGRP00001005119.1"/>
    </source>
</evidence>
<name>A0A061I4W9_CRIGR</name>
<organism evidence="1 3">
    <name type="scientific">Cricetulus griseus</name>
    <name type="common">Chinese hamster</name>
    <name type="synonym">Cricetulus barabensis griseus</name>
    <dbReference type="NCBI Taxonomy" id="10029"/>
    <lineage>
        <taxon>Eukaryota</taxon>
        <taxon>Metazoa</taxon>
        <taxon>Chordata</taxon>
        <taxon>Craniata</taxon>
        <taxon>Vertebrata</taxon>
        <taxon>Euteleostomi</taxon>
        <taxon>Mammalia</taxon>
        <taxon>Eutheria</taxon>
        <taxon>Euarchontoglires</taxon>
        <taxon>Glires</taxon>
        <taxon>Rodentia</taxon>
        <taxon>Myomorpha</taxon>
        <taxon>Muroidea</taxon>
        <taxon>Cricetidae</taxon>
        <taxon>Cricetinae</taxon>
        <taxon>Cricetulus</taxon>
    </lineage>
</organism>
<dbReference type="Proteomes" id="UP000694386">
    <property type="component" value="Unplaced"/>
</dbReference>
<proteinExistence type="predicted"/>
<dbReference type="Proteomes" id="UP000030759">
    <property type="component" value="Unassembled WGS sequence"/>
</dbReference>
<reference evidence="1" key="2">
    <citation type="submission" date="2013-03" db="EMBL/GenBank/DDBJ databases">
        <title>Chinese hamster genome sequenced from sorted chromosomes.</title>
        <authorList>
            <person name="Brinkrolf K."/>
            <person name="Rupp O."/>
            <person name="Laux H."/>
            <person name="Kollin F."/>
            <person name="Ernst W."/>
            <person name="Linke B."/>
            <person name="Kofler R."/>
            <person name="Romand S."/>
            <person name="Hesse F."/>
            <person name="Budach W.E."/>
            <person name="Galosy S."/>
            <person name="Muller D."/>
            <person name="Noll T."/>
            <person name="Wienberg J."/>
            <person name="Jostock T."/>
            <person name="Leonard M."/>
            <person name="Grillari J."/>
            <person name="Tauch A."/>
            <person name="Goesmann A."/>
            <person name="Helk B."/>
            <person name="Mott J.E."/>
            <person name="Puehler A."/>
            <person name="Borth N."/>
        </authorList>
    </citation>
    <scope>NUCLEOTIDE SEQUENCE</scope>
    <source>
        <strain evidence="1">17A/GY</strain>
    </source>
</reference>